<evidence type="ECO:0000313" key="4">
    <source>
        <dbReference type="EMBL" id="BBH53319.1"/>
    </source>
</evidence>
<sequence length="375" mass="42129">MRVHIKKIALVISLLSSHSLAFAGSYLFCSNVKSEWHWAYKPNKEKKSQEKEYYWLHGSLNIVNAPVMLHSALKLEFDEDNIKQKNESFFDELKNTFLSRKKRASFNHQNNNYEFFPSDVASQRGISTCNDLVNHCTQTFGPSFHFVGAAGYSLASSDWGYVIADNVICPNWHYPSGLVTDSMTVGNLIGQIAIDTLTSGPIEKPGVLVGESSAGVGEMAMGGIHSVEQTSVAEGLTPAAQNTAEGVQKPSYASMAKATSMNELNKEVGEFHRTGSLRVSTIRKMGIPARAYNISEKINFRTAKRFMNYERRIKEVGEFYEIDIPLDPRDRDQPRDAKRVVVNKLNGNRWYTNNHYESFRDMGPISPEILAQLKN</sequence>
<dbReference type="SUPFAM" id="SSF53933">
    <property type="entry name" value="Microbial ribonucleases"/>
    <property type="match status" value="1"/>
</dbReference>
<keyword evidence="5" id="KW-1185">Reference proteome</keyword>
<accession>A0A4P2VNT9</accession>
<dbReference type="GO" id="GO:0004521">
    <property type="term" value="F:RNA endonuclease activity"/>
    <property type="evidence" value="ECO:0007669"/>
    <property type="project" value="InterPro"/>
</dbReference>
<dbReference type="GO" id="GO:0003723">
    <property type="term" value="F:RNA binding"/>
    <property type="evidence" value="ECO:0007669"/>
    <property type="project" value="InterPro"/>
</dbReference>
<dbReference type="RefSeq" id="WP_130608924.1">
    <property type="nucleotide sequence ID" value="NZ_AP019368.1"/>
</dbReference>
<dbReference type="KEGG" id="sbf:JCM31447_17620"/>
<feature type="chain" id="PRO_5021012637" evidence="3">
    <location>
        <begin position="24"/>
        <end position="375"/>
    </location>
</feature>
<evidence type="ECO:0000256" key="1">
    <source>
        <dbReference type="ARBA" id="ARBA00022722"/>
    </source>
</evidence>
<dbReference type="EMBL" id="AP019368">
    <property type="protein sequence ID" value="BBH53319.1"/>
    <property type="molecule type" value="Genomic_DNA"/>
</dbReference>
<keyword evidence="2" id="KW-0378">Hydrolase</keyword>
<organism evidence="4 5">
    <name type="scientific">Fluviispira sanaruensis</name>
    <dbReference type="NCBI Taxonomy" id="2493639"/>
    <lineage>
        <taxon>Bacteria</taxon>
        <taxon>Pseudomonadati</taxon>
        <taxon>Bdellovibrionota</taxon>
        <taxon>Oligoflexia</taxon>
        <taxon>Silvanigrellales</taxon>
        <taxon>Silvanigrellaceae</taxon>
        <taxon>Fluviispira</taxon>
    </lineage>
</organism>
<gene>
    <name evidence="4" type="ORF">JCM31447_17620</name>
</gene>
<dbReference type="AlphaFoldDB" id="A0A4P2VNT9"/>
<dbReference type="Pfam" id="PF00545">
    <property type="entry name" value="Ribonuclease"/>
    <property type="match status" value="1"/>
</dbReference>
<keyword evidence="1" id="KW-0540">Nuclease</keyword>
<evidence type="ECO:0000256" key="3">
    <source>
        <dbReference type="SAM" id="SignalP"/>
    </source>
</evidence>
<dbReference type="Proteomes" id="UP000291236">
    <property type="component" value="Chromosome"/>
</dbReference>
<dbReference type="GO" id="GO:0016787">
    <property type="term" value="F:hydrolase activity"/>
    <property type="evidence" value="ECO:0007669"/>
    <property type="project" value="UniProtKB-KW"/>
</dbReference>
<keyword evidence="3" id="KW-0732">Signal</keyword>
<dbReference type="Gene3D" id="3.10.450.30">
    <property type="entry name" value="Microbial ribonucleases"/>
    <property type="match status" value="1"/>
</dbReference>
<feature type="signal peptide" evidence="3">
    <location>
        <begin position="1"/>
        <end position="23"/>
    </location>
</feature>
<dbReference type="InterPro" id="IPR016191">
    <property type="entry name" value="Ribonuclease/ribotoxin"/>
</dbReference>
<dbReference type="InterPro" id="IPR000026">
    <property type="entry name" value="N1-like"/>
</dbReference>
<evidence type="ECO:0000313" key="5">
    <source>
        <dbReference type="Proteomes" id="UP000291236"/>
    </source>
</evidence>
<reference evidence="4 5" key="1">
    <citation type="submission" date="2018-12" db="EMBL/GenBank/DDBJ databases">
        <title>Rubrispira sanarue gen. nov., sp., nov., a member of the order Silvanigrellales, isolated from a brackish lake in Hamamatsu Japan.</title>
        <authorList>
            <person name="Maejima Y."/>
            <person name="Iino T."/>
            <person name="Muraguchi Y."/>
            <person name="Fukuda K."/>
            <person name="Nojiri H."/>
            <person name="Ohkuma M."/>
            <person name="Moriuchi R."/>
            <person name="Dohra H."/>
            <person name="Kimbara K."/>
            <person name="Shintani M."/>
        </authorList>
    </citation>
    <scope>NUCLEOTIDE SEQUENCE [LARGE SCALE GENOMIC DNA]</scope>
    <source>
        <strain evidence="4 5">RF1110005</strain>
    </source>
</reference>
<name>A0A4P2VNT9_FLUSA</name>
<evidence type="ECO:0000256" key="2">
    <source>
        <dbReference type="ARBA" id="ARBA00022801"/>
    </source>
</evidence>
<protein>
    <submittedName>
        <fullName evidence="4">Uncharacterized protein</fullName>
    </submittedName>
</protein>
<dbReference type="OrthoDB" id="5293911at2"/>
<proteinExistence type="predicted"/>